<evidence type="ECO:0000313" key="2">
    <source>
        <dbReference type="EMBL" id="MBT9145473.1"/>
    </source>
</evidence>
<dbReference type="EMBL" id="QLTW01000098">
    <property type="protein sequence ID" value="MBT9145473.1"/>
    <property type="molecule type" value="Genomic_DNA"/>
</dbReference>
<dbReference type="Proteomes" id="UP000811545">
    <property type="component" value="Unassembled WGS sequence"/>
</dbReference>
<evidence type="ECO:0000313" key="3">
    <source>
        <dbReference type="Proteomes" id="UP000811545"/>
    </source>
</evidence>
<name>A0A9E2BH61_PSYF1</name>
<feature type="compositionally biased region" description="Polar residues" evidence="1">
    <location>
        <begin position="131"/>
        <end position="141"/>
    </location>
</feature>
<accession>A0A9E2BH61</accession>
<reference evidence="2 3" key="1">
    <citation type="journal article" date="2021" name="bioRxiv">
        <title>Unique metabolic strategies in Hadean analogues reveal hints for primordial physiology.</title>
        <authorList>
            <person name="Nobu M.K."/>
            <person name="Nakai R."/>
            <person name="Tamazawa S."/>
            <person name="Mori H."/>
            <person name="Toyoda A."/>
            <person name="Ijiri A."/>
            <person name="Suzuki S."/>
            <person name="Kurokawa K."/>
            <person name="Kamagata Y."/>
            <person name="Tamaki H."/>
        </authorList>
    </citation>
    <scope>NUCLEOTIDE SEQUENCE [LARGE SCALE GENOMIC DNA]</scope>
    <source>
        <strain evidence="2">BS525</strain>
    </source>
</reference>
<comment type="caution">
    <text evidence="2">The sequence shown here is derived from an EMBL/GenBank/DDBJ whole genome shotgun (WGS) entry which is preliminary data.</text>
</comment>
<proteinExistence type="predicted"/>
<evidence type="ECO:0000256" key="1">
    <source>
        <dbReference type="SAM" id="MobiDB-lite"/>
    </source>
</evidence>
<sequence length="286" mass="33599">MPRGWKRSWVKFWVSECIDGSIREDLEADERGVWYDLIIYSAKCRIPGIISSNETQAISRIRLAGILNISEKLLNQTISKCVISKRISVDKKGLIHIINWEKYQSESDRVRVYQIKNTKNSDENEKPLDDNQLTTKPQPDGSNFATQVKLSKVKLSKVKLSKVNISNDFDTFWNIYPRKEDRKRAVKTYCSLLKQEITPEQILNHTQKYAEQCKIDYTERRFIKLPSTFLNATDFTTEIKEKKKEFVKPVIVEDFSSLTDEEDEKNRQDFQRMMRELSDKLKLDSQ</sequence>
<evidence type="ECO:0008006" key="4">
    <source>
        <dbReference type="Google" id="ProtNLM"/>
    </source>
</evidence>
<gene>
    <name evidence="2" type="ORF">DDT42_01344</name>
</gene>
<organism evidence="2 3">
    <name type="scientific">Psychracetigena formicireducens</name>
    <dbReference type="NCBI Taxonomy" id="2986056"/>
    <lineage>
        <taxon>Bacteria</taxon>
        <taxon>Bacillati</taxon>
        <taxon>Candidatus Lithacetigenota</taxon>
        <taxon>Candidatus Psychracetigena</taxon>
    </lineage>
</organism>
<dbReference type="AlphaFoldDB" id="A0A9E2BH61"/>
<feature type="region of interest" description="Disordered" evidence="1">
    <location>
        <begin position="118"/>
        <end position="141"/>
    </location>
</feature>
<protein>
    <recommendedName>
        <fullName evidence="4">Replication protein</fullName>
    </recommendedName>
</protein>
<feature type="compositionally biased region" description="Basic and acidic residues" evidence="1">
    <location>
        <begin position="119"/>
        <end position="129"/>
    </location>
</feature>